<feature type="region of interest" description="SAW" evidence="3">
    <location>
        <begin position="629"/>
        <end position="704"/>
    </location>
</feature>
<proteinExistence type="inferred from homology"/>
<dbReference type="OrthoDB" id="47276at2759"/>
<feature type="region of interest" description="VHIID" evidence="3">
    <location>
        <begin position="410"/>
        <end position="475"/>
    </location>
</feature>
<evidence type="ECO:0000256" key="3">
    <source>
        <dbReference type="PROSITE-ProRule" id="PRU01191"/>
    </source>
</evidence>
<name>A0A6P5ZJP5_DURZI</name>
<organism evidence="5 6">
    <name type="scientific">Durio zibethinus</name>
    <name type="common">Durian</name>
    <dbReference type="NCBI Taxonomy" id="66656"/>
    <lineage>
        <taxon>Eukaryota</taxon>
        <taxon>Viridiplantae</taxon>
        <taxon>Streptophyta</taxon>
        <taxon>Embryophyta</taxon>
        <taxon>Tracheophyta</taxon>
        <taxon>Spermatophyta</taxon>
        <taxon>Magnoliopsida</taxon>
        <taxon>eudicotyledons</taxon>
        <taxon>Gunneridae</taxon>
        <taxon>Pentapetalae</taxon>
        <taxon>rosids</taxon>
        <taxon>malvids</taxon>
        <taxon>Malvales</taxon>
        <taxon>Malvaceae</taxon>
        <taxon>Helicteroideae</taxon>
        <taxon>Durio</taxon>
    </lineage>
</organism>
<feature type="compositionally biased region" description="Polar residues" evidence="4">
    <location>
        <begin position="301"/>
        <end position="318"/>
    </location>
</feature>
<feature type="compositionally biased region" description="Low complexity" evidence="4">
    <location>
        <begin position="54"/>
        <end position="66"/>
    </location>
</feature>
<evidence type="ECO:0000256" key="4">
    <source>
        <dbReference type="SAM" id="MobiDB-lite"/>
    </source>
</evidence>
<keyword evidence="2" id="KW-0804">Transcription</keyword>
<sequence length="708" mass="79901">MDTLSQDFPSFTYGFKFDHGSVPVYSNHNLVNGFENSPEHIVPTLPSFPTSPESLVDSASSSGMSSDGHPLDNIPFANEMLKYINEMLMEEDLEEKTCMLQDCLALQAAEKSFYEVLGHEYPLSSDPISLCPSQDHYSPDDNLTQSSSGSSNSYTVSTNSVESCGIDSPGEFNSSYSQTSLIDSLERTSLFPDLQGETMKEPLRHFRREIGEASKSSLNVDKLLLAAESNLSGPSLPDGRYQSLSASRERKNYQRDDGDYLEEGRSNKQSALSLEDSEQSEMFDDVLLCKGEHEDWPNCSLYGNSQQNGQLKGSNSGTTRRKKNGKTSEVVDLWSLLTQCAQAVAINDQRTANELLKQISQHSSDSGDGTQRLAHYFSNALKTRLAGMGAPSYSPLVSNRTSAADILKAYRVYVLACPFKKMFNFYANKKIMEVAEKATTLHIVDFGICYGFQWPCLIQRLSARAGGPPKLHITGVEFPQPGFRPAERVEETGRRLKRYCERFKVPFEYNVIAKKWETIKLEELKIKKDEVVVVNCMYRLKNLPDDTMAPTSARDTVLKLIRSINPELFIHGIANGTYNAPFFVTRFREALFHFSAQFDIFEANVGREDPQRMMFEKEIHGKDIMNVVACEGSERVERPETYKQWQARTLRAGFKLVPLDQELVKKVTNMVQSSYHKDFIVDVDGRWMLQGWKGRVIFALSIWKPVRD</sequence>
<feature type="region of interest" description="Leucine repeat I (LRI)" evidence="3">
    <location>
        <begin position="331"/>
        <end position="391"/>
    </location>
</feature>
<feature type="short sequence motif" description="VHIID" evidence="3">
    <location>
        <begin position="441"/>
        <end position="445"/>
    </location>
</feature>
<dbReference type="GeneID" id="111301383"/>
<gene>
    <name evidence="6" type="primary">LOC111301383</name>
</gene>
<protein>
    <submittedName>
        <fullName evidence="6">Scarecrow-like protein 33 isoform X1</fullName>
    </submittedName>
</protein>
<evidence type="ECO:0000313" key="5">
    <source>
        <dbReference type="Proteomes" id="UP000515121"/>
    </source>
</evidence>
<feature type="compositionally biased region" description="Polar residues" evidence="4">
    <location>
        <begin position="133"/>
        <end position="145"/>
    </location>
</feature>
<dbReference type="PANTHER" id="PTHR31636">
    <property type="entry name" value="OSJNBA0084A10.13 PROTEIN-RELATED"/>
    <property type="match status" value="1"/>
</dbReference>
<feature type="region of interest" description="Disordered" evidence="4">
    <location>
        <begin position="301"/>
        <end position="324"/>
    </location>
</feature>
<evidence type="ECO:0000256" key="1">
    <source>
        <dbReference type="ARBA" id="ARBA00023015"/>
    </source>
</evidence>
<accession>A0A6P5ZJP5</accession>
<keyword evidence="1" id="KW-0805">Transcription regulation</keyword>
<comment type="caution">
    <text evidence="3">Lacks conserved residue(s) required for the propagation of feature annotation.</text>
</comment>
<reference evidence="6" key="1">
    <citation type="submission" date="2025-08" db="UniProtKB">
        <authorList>
            <consortium name="RefSeq"/>
        </authorList>
    </citation>
    <scope>IDENTIFICATION</scope>
    <source>
        <tissue evidence="6">Fruit stalk</tissue>
    </source>
</reference>
<feature type="region of interest" description="Disordered" evidence="4">
    <location>
        <begin position="133"/>
        <end position="160"/>
    </location>
</feature>
<dbReference type="Proteomes" id="UP000515121">
    <property type="component" value="Unplaced"/>
</dbReference>
<dbReference type="AlphaFoldDB" id="A0A6P5ZJP5"/>
<feature type="region of interest" description="Disordered" evidence="4">
    <location>
        <begin position="52"/>
        <end position="71"/>
    </location>
</feature>
<feature type="region of interest" description="Disordered" evidence="4">
    <location>
        <begin position="230"/>
        <end position="279"/>
    </location>
</feature>
<keyword evidence="5" id="KW-1185">Reference proteome</keyword>
<dbReference type="KEGG" id="dzi:111301383"/>
<feature type="region of interest" description="Leucine repeat II (LRII)" evidence="3">
    <location>
        <begin position="491"/>
        <end position="523"/>
    </location>
</feature>
<evidence type="ECO:0000256" key="2">
    <source>
        <dbReference type="ARBA" id="ARBA00023163"/>
    </source>
</evidence>
<comment type="similarity">
    <text evidence="3">Belongs to the GRAS family.</text>
</comment>
<feature type="compositionally biased region" description="Basic and acidic residues" evidence="4">
    <location>
        <begin position="247"/>
        <end position="266"/>
    </location>
</feature>
<dbReference type="RefSeq" id="XP_022752732.1">
    <property type="nucleotide sequence ID" value="XM_022896997.1"/>
</dbReference>
<dbReference type="Pfam" id="PF03514">
    <property type="entry name" value="GRAS"/>
    <property type="match status" value="1"/>
</dbReference>
<dbReference type="InterPro" id="IPR005202">
    <property type="entry name" value="TF_GRAS"/>
</dbReference>
<evidence type="ECO:0000313" key="6">
    <source>
        <dbReference type="RefSeq" id="XP_022752732.1"/>
    </source>
</evidence>
<feature type="compositionally biased region" description="Low complexity" evidence="4">
    <location>
        <begin position="146"/>
        <end position="160"/>
    </location>
</feature>
<dbReference type="PROSITE" id="PS50985">
    <property type="entry name" value="GRAS"/>
    <property type="match status" value="1"/>
</dbReference>